<dbReference type="AlphaFoldDB" id="A0A1I4TEZ8"/>
<keyword evidence="1" id="KW-0472">Membrane</keyword>
<reference evidence="2 3" key="1">
    <citation type="submission" date="2016-10" db="EMBL/GenBank/DDBJ databases">
        <authorList>
            <person name="de Groot N.N."/>
        </authorList>
    </citation>
    <scope>NUCLEOTIDE SEQUENCE [LARGE SCALE GENOMIC DNA]</scope>
    <source>
        <strain evidence="2 3">DSM 15283</strain>
    </source>
</reference>
<name>A0A1I4TEZ8_9RHOB</name>
<evidence type="ECO:0000256" key="1">
    <source>
        <dbReference type="SAM" id="Phobius"/>
    </source>
</evidence>
<keyword evidence="1" id="KW-1133">Transmembrane helix</keyword>
<feature type="transmembrane region" description="Helical" evidence="1">
    <location>
        <begin position="39"/>
        <end position="61"/>
    </location>
</feature>
<dbReference type="EMBL" id="FOTQ01000016">
    <property type="protein sequence ID" value="SFM75296.1"/>
    <property type="molecule type" value="Genomic_DNA"/>
</dbReference>
<protein>
    <submittedName>
        <fullName evidence="2">Uncharacterized protein</fullName>
    </submittedName>
</protein>
<gene>
    <name evidence="2" type="ORF">SAMN04488042_1168</name>
</gene>
<keyword evidence="3" id="KW-1185">Reference proteome</keyword>
<dbReference type="STRING" id="254406.SAMN04488042_1168"/>
<evidence type="ECO:0000313" key="3">
    <source>
        <dbReference type="Proteomes" id="UP000199144"/>
    </source>
</evidence>
<accession>A0A1I4TEZ8</accession>
<dbReference type="Proteomes" id="UP000199144">
    <property type="component" value="Unassembled WGS sequence"/>
</dbReference>
<proteinExistence type="predicted"/>
<evidence type="ECO:0000313" key="2">
    <source>
        <dbReference type="EMBL" id="SFM75296.1"/>
    </source>
</evidence>
<sequence length="146" mass="16001">MFGSWMIRSPRQEANRHNAQPNMLVRAISGMSVSIRAKLLVAFLGVTFLMAGLAVVGLATLRQANDRTEKLIRDQERIAYFNEAYSYLSNLLALAAAIPTDPVDVKGDNVSAVFVTPGFTFSGRVQQSGTAHWTWVAEVWTAGDGR</sequence>
<keyword evidence="1" id="KW-0812">Transmembrane</keyword>
<organism evidence="2 3">
    <name type="scientific">Shimia aestuarii</name>
    <dbReference type="NCBI Taxonomy" id="254406"/>
    <lineage>
        <taxon>Bacteria</taxon>
        <taxon>Pseudomonadati</taxon>
        <taxon>Pseudomonadota</taxon>
        <taxon>Alphaproteobacteria</taxon>
        <taxon>Rhodobacterales</taxon>
        <taxon>Roseobacteraceae</taxon>
    </lineage>
</organism>